<proteinExistence type="predicted"/>
<comment type="caution">
    <text evidence="1">The sequence shown here is derived from an EMBL/GenBank/DDBJ whole genome shotgun (WGS) entry which is preliminary data.</text>
</comment>
<evidence type="ECO:0000313" key="1">
    <source>
        <dbReference type="EMBL" id="OWM63323.1"/>
    </source>
</evidence>
<evidence type="ECO:0000313" key="4">
    <source>
        <dbReference type="Proteomes" id="UP000233551"/>
    </source>
</evidence>
<evidence type="ECO:0000313" key="3">
    <source>
        <dbReference type="Proteomes" id="UP000197138"/>
    </source>
</evidence>
<dbReference type="AlphaFoldDB" id="A0A218VSK7"/>
<reference evidence="1" key="2">
    <citation type="submission" date="2017-06" db="EMBL/GenBank/DDBJ databases">
        <title>The pomegranate genome and the genomics of punicalagin biosynthesis.</title>
        <authorList>
            <person name="Xu C."/>
        </authorList>
    </citation>
    <scope>NUCLEOTIDE SEQUENCE [LARGE SCALE GENOMIC DNA]</scope>
    <source>
        <tissue evidence="1">Fresh leaf</tissue>
    </source>
</reference>
<dbReference type="EMBL" id="MTKT01006103">
    <property type="protein sequence ID" value="OWM63323.1"/>
    <property type="molecule type" value="Genomic_DNA"/>
</dbReference>
<dbReference type="EMBL" id="PGOL01000475">
    <property type="protein sequence ID" value="PKI70100.1"/>
    <property type="molecule type" value="Genomic_DNA"/>
</dbReference>
<dbReference type="Proteomes" id="UP000197138">
    <property type="component" value="Unassembled WGS sequence"/>
</dbReference>
<evidence type="ECO:0000313" key="2">
    <source>
        <dbReference type="EMBL" id="PKI70100.1"/>
    </source>
</evidence>
<organism evidence="1 3">
    <name type="scientific">Punica granatum</name>
    <name type="common">Pomegranate</name>
    <dbReference type="NCBI Taxonomy" id="22663"/>
    <lineage>
        <taxon>Eukaryota</taxon>
        <taxon>Viridiplantae</taxon>
        <taxon>Streptophyta</taxon>
        <taxon>Embryophyta</taxon>
        <taxon>Tracheophyta</taxon>
        <taxon>Spermatophyta</taxon>
        <taxon>Magnoliopsida</taxon>
        <taxon>eudicotyledons</taxon>
        <taxon>Gunneridae</taxon>
        <taxon>Pentapetalae</taxon>
        <taxon>rosids</taxon>
        <taxon>malvids</taxon>
        <taxon>Myrtales</taxon>
        <taxon>Lythraceae</taxon>
        <taxon>Punica</taxon>
    </lineage>
</organism>
<reference evidence="3" key="1">
    <citation type="journal article" date="2017" name="Plant J.">
        <title>The pomegranate (Punica granatum L.) genome and the genomics of punicalagin biosynthesis.</title>
        <authorList>
            <person name="Qin G."/>
            <person name="Xu C."/>
            <person name="Ming R."/>
            <person name="Tang H."/>
            <person name="Guyot R."/>
            <person name="Kramer E.M."/>
            <person name="Hu Y."/>
            <person name="Yi X."/>
            <person name="Qi Y."/>
            <person name="Xu X."/>
            <person name="Gao Z."/>
            <person name="Pan H."/>
            <person name="Jian J."/>
            <person name="Tian Y."/>
            <person name="Yue Z."/>
            <person name="Xu Y."/>
        </authorList>
    </citation>
    <scope>NUCLEOTIDE SEQUENCE [LARGE SCALE GENOMIC DNA]</scope>
    <source>
        <strain evidence="3">cv. Dabenzi</strain>
    </source>
</reference>
<keyword evidence="4" id="KW-1185">Reference proteome</keyword>
<dbReference type="Proteomes" id="UP000233551">
    <property type="component" value="Unassembled WGS sequence"/>
</dbReference>
<name>A0A218VSK7_PUNGR</name>
<accession>A0A218VSK7</accession>
<protein>
    <submittedName>
        <fullName evidence="1">Uncharacterized protein</fullName>
    </submittedName>
</protein>
<gene>
    <name evidence="1" type="ORF">CDL15_Pgr022068</name>
    <name evidence="2" type="ORF">CRG98_009563</name>
</gene>
<sequence>MRLPATTEAADNLVEVLPTATITLKTPLSTVLEQERVHQPVPRRHQPMVVITSWPMAKPPLPFTPSEEENECCRDMGVRGLFPVIIYSREVVPAVSMVTDNLVEVEVDGEWRRPSTPSLFFSLPPFLSFTLSSSLSTGCFRGAGVTATTSHPHKDTDDH</sequence>
<reference evidence="2 4" key="3">
    <citation type="submission" date="2017-11" db="EMBL/GenBank/DDBJ databases">
        <title>De-novo sequencing of pomegranate (Punica granatum L.) genome.</title>
        <authorList>
            <person name="Akparov Z."/>
            <person name="Amiraslanov A."/>
            <person name="Hajiyeva S."/>
            <person name="Abbasov M."/>
            <person name="Kaur K."/>
            <person name="Hamwieh A."/>
            <person name="Solovyev V."/>
            <person name="Salamov A."/>
            <person name="Braich B."/>
            <person name="Kosarev P."/>
            <person name="Mahmoud A."/>
            <person name="Hajiyev E."/>
            <person name="Babayeva S."/>
            <person name="Izzatullayeva V."/>
            <person name="Mammadov A."/>
            <person name="Mammadov A."/>
            <person name="Sharifova S."/>
            <person name="Ojaghi J."/>
            <person name="Eynullazada K."/>
            <person name="Bayramov B."/>
            <person name="Abdulazimova A."/>
            <person name="Shahmuradov I."/>
        </authorList>
    </citation>
    <scope>NUCLEOTIDE SEQUENCE [LARGE SCALE GENOMIC DNA]</scope>
    <source>
        <strain evidence="2">AG2017</strain>
        <strain evidence="4">cv. AG2017</strain>
        <tissue evidence="2">Leaf</tissue>
    </source>
</reference>